<evidence type="ECO:0000256" key="1">
    <source>
        <dbReference type="SAM" id="MobiDB-lite"/>
    </source>
</evidence>
<evidence type="ECO:0000313" key="3">
    <source>
        <dbReference type="Proteomes" id="UP001346869"/>
    </source>
</evidence>
<reference evidence="2 3" key="2">
    <citation type="journal article" date="2023" name="Mol. Biol. Evol.">
        <title>Genomics of Secondarily Temperate Adaptation in the Only Non-Antarctic Icefish.</title>
        <authorList>
            <person name="Rivera-Colon A.G."/>
            <person name="Rayamajhi N."/>
            <person name="Minhas B.F."/>
            <person name="Madrigal G."/>
            <person name="Bilyk K.T."/>
            <person name="Yoon V."/>
            <person name="Hune M."/>
            <person name="Gregory S."/>
            <person name="Cheng C.H.C."/>
            <person name="Catchen J.M."/>
        </authorList>
    </citation>
    <scope>NUCLEOTIDE SEQUENCE [LARGE SCALE GENOMIC DNA]</scope>
    <source>
        <strain evidence="2">JMC-PN-2008</strain>
    </source>
</reference>
<organism evidence="2 3">
    <name type="scientific">Eleginops maclovinus</name>
    <name type="common">Patagonian blennie</name>
    <name type="synonym">Eleginus maclovinus</name>
    <dbReference type="NCBI Taxonomy" id="56733"/>
    <lineage>
        <taxon>Eukaryota</taxon>
        <taxon>Metazoa</taxon>
        <taxon>Chordata</taxon>
        <taxon>Craniata</taxon>
        <taxon>Vertebrata</taxon>
        <taxon>Euteleostomi</taxon>
        <taxon>Actinopterygii</taxon>
        <taxon>Neopterygii</taxon>
        <taxon>Teleostei</taxon>
        <taxon>Neoteleostei</taxon>
        <taxon>Acanthomorphata</taxon>
        <taxon>Eupercaria</taxon>
        <taxon>Perciformes</taxon>
        <taxon>Notothenioidei</taxon>
        <taxon>Eleginopidae</taxon>
        <taxon>Eleginops</taxon>
    </lineage>
</organism>
<name>A0AAN7XSB3_ELEMC</name>
<feature type="region of interest" description="Disordered" evidence="1">
    <location>
        <begin position="1"/>
        <end position="26"/>
    </location>
</feature>
<dbReference type="EMBL" id="JAUZQC010000009">
    <property type="protein sequence ID" value="KAK5866452.1"/>
    <property type="molecule type" value="Genomic_DNA"/>
</dbReference>
<dbReference type="AlphaFoldDB" id="A0AAN7XSB3"/>
<comment type="caution">
    <text evidence="2">The sequence shown here is derived from an EMBL/GenBank/DDBJ whole genome shotgun (WGS) entry which is preliminary data.</text>
</comment>
<reference evidence="2 3" key="1">
    <citation type="journal article" date="2023" name="Genes (Basel)">
        <title>Chromosome-Level Genome Assembly and Circadian Gene Repertoire of the Patagonia Blennie Eleginops maclovinus-The Closest Ancestral Proxy of Antarctic Cryonotothenioids.</title>
        <authorList>
            <person name="Cheng C.C."/>
            <person name="Rivera-Colon A.G."/>
            <person name="Minhas B.F."/>
            <person name="Wilson L."/>
            <person name="Rayamajhi N."/>
            <person name="Vargas-Chacoff L."/>
            <person name="Catchen J.M."/>
        </authorList>
    </citation>
    <scope>NUCLEOTIDE SEQUENCE [LARGE SCALE GENOMIC DNA]</scope>
    <source>
        <strain evidence="2">JMC-PN-2008</strain>
    </source>
</reference>
<sequence>MGGDVDSFGTAANTSHCKSPAGSREPQRVLCVHVVSSGGRPEPPWCSTKTAYRLPIQSISISQPITSSLKIKKLGECSPLPTDSGSRRPPPQTDQRQG</sequence>
<proteinExistence type="predicted"/>
<accession>A0AAN7XSB3</accession>
<keyword evidence="3" id="KW-1185">Reference proteome</keyword>
<feature type="region of interest" description="Disordered" evidence="1">
    <location>
        <begin position="72"/>
        <end position="98"/>
    </location>
</feature>
<evidence type="ECO:0000313" key="2">
    <source>
        <dbReference type="EMBL" id="KAK5866452.1"/>
    </source>
</evidence>
<protein>
    <submittedName>
        <fullName evidence="2">Uncharacterized protein</fullName>
    </submittedName>
</protein>
<dbReference type="Proteomes" id="UP001346869">
    <property type="component" value="Unassembled WGS sequence"/>
</dbReference>
<gene>
    <name evidence="2" type="ORF">PBY51_020643</name>
</gene>